<keyword evidence="2" id="KW-0472">Membrane</keyword>
<dbReference type="OrthoDB" id="5785018at2759"/>
<dbReference type="AlphaFoldDB" id="A0A4U5LN89"/>
<keyword evidence="2" id="KW-1133">Transmembrane helix</keyword>
<organism evidence="3 4">
    <name type="scientific">Steinernema carpocapsae</name>
    <name type="common">Entomopathogenic nematode</name>
    <dbReference type="NCBI Taxonomy" id="34508"/>
    <lineage>
        <taxon>Eukaryota</taxon>
        <taxon>Metazoa</taxon>
        <taxon>Ecdysozoa</taxon>
        <taxon>Nematoda</taxon>
        <taxon>Chromadorea</taxon>
        <taxon>Rhabditida</taxon>
        <taxon>Tylenchina</taxon>
        <taxon>Panagrolaimomorpha</taxon>
        <taxon>Strongyloidoidea</taxon>
        <taxon>Steinernematidae</taxon>
        <taxon>Steinernema</taxon>
    </lineage>
</organism>
<evidence type="ECO:0000313" key="4">
    <source>
        <dbReference type="Proteomes" id="UP000298663"/>
    </source>
</evidence>
<keyword evidence="2" id="KW-0812">Transmembrane</keyword>
<evidence type="ECO:0000256" key="2">
    <source>
        <dbReference type="SAM" id="Phobius"/>
    </source>
</evidence>
<proteinExistence type="predicted"/>
<feature type="compositionally biased region" description="Polar residues" evidence="1">
    <location>
        <begin position="111"/>
        <end position="122"/>
    </location>
</feature>
<name>A0A4U5LN89_STECR</name>
<reference evidence="3 4" key="2">
    <citation type="journal article" date="2019" name="G3 (Bethesda)">
        <title>Hybrid Assembly of the Genome of the Entomopathogenic Nematode Steinernema carpocapsae Identifies the X-Chromosome.</title>
        <authorList>
            <person name="Serra L."/>
            <person name="Macchietto M."/>
            <person name="Macias-Munoz A."/>
            <person name="McGill C.J."/>
            <person name="Rodriguez I.M."/>
            <person name="Rodriguez B."/>
            <person name="Murad R."/>
            <person name="Mortazavi A."/>
        </authorList>
    </citation>
    <scope>NUCLEOTIDE SEQUENCE [LARGE SCALE GENOMIC DNA]</scope>
    <source>
        <strain evidence="3 4">ALL</strain>
    </source>
</reference>
<feature type="region of interest" description="Disordered" evidence="1">
    <location>
        <begin position="97"/>
        <end position="126"/>
    </location>
</feature>
<keyword evidence="4" id="KW-1185">Reference proteome</keyword>
<dbReference type="Proteomes" id="UP000298663">
    <property type="component" value="Unassembled WGS sequence"/>
</dbReference>
<feature type="transmembrane region" description="Helical" evidence="2">
    <location>
        <begin position="12"/>
        <end position="32"/>
    </location>
</feature>
<evidence type="ECO:0000256" key="1">
    <source>
        <dbReference type="SAM" id="MobiDB-lite"/>
    </source>
</evidence>
<comment type="caution">
    <text evidence="3">The sequence shown here is derived from an EMBL/GenBank/DDBJ whole genome shotgun (WGS) entry which is preliminary data.</text>
</comment>
<sequence>MHEPTDGETRNVFVLGLCVLFAWMAVIIFFSSPQLFRDIVRRYCCRCIKTGERHRNAIKIKMAQERVRSASKSFLTTSLVGQPSAIFLQQVLGSNNLPSARPEPIPEESRCTSQQPTLGENNSSLSSFSITESLHQIPPV</sequence>
<evidence type="ECO:0000313" key="3">
    <source>
        <dbReference type="EMBL" id="TKR57352.1"/>
    </source>
</evidence>
<reference evidence="3 4" key="1">
    <citation type="journal article" date="2015" name="Genome Biol.">
        <title>Comparative genomics of Steinernema reveals deeply conserved gene regulatory networks.</title>
        <authorList>
            <person name="Dillman A.R."/>
            <person name="Macchietto M."/>
            <person name="Porter C.F."/>
            <person name="Rogers A."/>
            <person name="Williams B."/>
            <person name="Antoshechkin I."/>
            <person name="Lee M.M."/>
            <person name="Goodwin Z."/>
            <person name="Lu X."/>
            <person name="Lewis E.E."/>
            <person name="Goodrich-Blair H."/>
            <person name="Stock S.P."/>
            <person name="Adams B.J."/>
            <person name="Sternberg P.W."/>
            <person name="Mortazavi A."/>
        </authorList>
    </citation>
    <scope>NUCLEOTIDE SEQUENCE [LARGE SCALE GENOMIC DNA]</scope>
    <source>
        <strain evidence="3 4">ALL</strain>
    </source>
</reference>
<dbReference type="EMBL" id="AZBU02000016">
    <property type="protein sequence ID" value="TKR57352.1"/>
    <property type="molecule type" value="Genomic_DNA"/>
</dbReference>
<protein>
    <submittedName>
        <fullName evidence="3">Uncharacterized protein</fullName>
    </submittedName>
</protein>
<gene>
    <name evidence="3" type="ORF">L596_030837</name>
</gene>
<accession>A0A4U5LN89</accession>